<dbReference type="Proteomes" id="UP000499080">
    <property type="component" value="Unassembled WGS sequence"/>
</dbReference>
<gene>
    <name evidence="2" type="ORF">AVEN_149403_1</name>
</gene>
<accession>A0A4Y2JJL7</accession>
<comment type="caution">
    <text evidence="2">The sequence shown here is derived from an EMBL/GenBank/DDBJ whole genome shotgun (WGS) entry which is preliminary data.</text>
</comment>
<keyword evidence="3" id="KW-1185">Reference proteome</keyword>
<dbReference type="InterPro" id="IPR000210">
    <property type="entry name" value="BTB/POZ_dom"/>
</dbReference>
<dbReference type="PANTHER" id="PTHR24413">
    <property type="entry name" value="SPECKLE-TYPE POZ PROTEIN"/>
    <property type="match status" value="1"/>
</dbReference>
<dbReference type="Gene3D" id="3.30.710.10">
    <property type="entry name" value="Potassium Channel Kv1.1, Chain A"/>
    <property type="match status" value="1"/>
</dbReference>
<dbReference type="CDD" id="cd18186">
    <property type="entry name" value="BTB_POZ_ZBTB_KLHL-like"/>
    <property type="match status" value="1"/>
</dbReference>
<proteinExistence type="predicted"/>
<reference evidence="2 3" key="1">
    <citation type="journal article" date="2019" name="Sci. Rep.">
        <title>Orb-weaving spider Araneus ventricosus genome elucidates the spidroin gene catalogue.</title>
        <authorList>
            <person name="Kono N."/>
            <person name="Nakamura H."/>
            <person name="Ohtoshi R."/>
            <person name="Moran D.A.P."/>
            <person name="Shinohara A."/>
            <person name="Yoshida Y."/>
            <person name="Fujiwara M."/>
            <person name="Mori M."/>
            <person name="Tomita M."/>
            <person name="Arakawa K."/>
        </authorList>
    </citation>
    <scope>NUCLEOTIDE SEQUENCE [LARGE SCALE GENOMIC DNA]</scope>
</reference>
<name>A0A4Y2JJL7_ARAVE</name>
<dbReference type="EMBL" id="BGPR01003596">
    <property type="protein sequence ID" value="GBM90095.1"/>
    <property type="molecule type" value="Genomic_DNA"/>
</dbReference>
<dbReference type="Gene3D" id="2.60.210.10">
    <property type="entry name" value="Apoptosis, Tumor Necrosis Factor Receptor Associated Protein 2, Chain A"/>
    <property type="match status" value="2"/>
</dbReference>
<dbReference type="SMART" id="SM00225">
    <property type="entry name" value="BTB"/>
    <property type="match status" value="1"/>
</dbReference>
<dbReference type="InterPro" id="IPR011333">
    <property type="entry name" value="SKP1/BTB/POZ_sf"/>
</dbReference>
<dbReference type="Pfam" id="PF00651">
    <property type="entry name" value="BTB"/>
    <property type="match status" value="1"/>
</dbReference>
<evidence type="ECO:0000313" key="2">
    <source>
        <dbReference type="EMBL" id="GBM90095.1"/>
    </source>
</evidence>
<evidence type="ECO:0000313" key="3">
    <source>
        <dbReference type="Proteomes" id="UP000499080"/>
    </source>
</evidence>
<dbReference type="OrthoDB" id="6420208at2759"/>
<dbReference type="SUPFAM" id="SSF49599">
    <property type="entry name" value="TRAF domain-like"/>
    <property type="match status" value="2"/>
</dbReference>
<protein>
    <recommendedName>
        <fullName evidence="1">BTB domain-containing protein</fullName>
    </recommendedName>
</protein>
<sequence>MDKTRWCLHIWPKEYTNGIHMEYYLAREEVDSGPEFIRVAFELSFLDSYGIQLVKKSREATFTRDKFKGFSEFVEQAVVYTHRRHEYLPEDTLTACCRMRRIGGPSQKPVICSATSVIGVERNSFDWDIENFSIIRPGRKRSIQKSNPSIKIQLTLTAKPEEALQFEISHAHMDEPNMTDCEISVMNASKHVVYSKKDSRYLEGKVWKFPIFLKKSQLTAEKNVCLRKDILALKCNISISLGVISSFIDGYRSRSSSLEDETSSGNFQSSSIKVEASSIVEDCPSTANEAISLDKEYILDLKKDDRKLFEVERKNSKEIPEEFLSEDSSSSINEGFSPTKSYVCSSSEDEKVGEFDDMKPSFEDEVLSSNENENGPLTTHEKVLKYRQRTDIFKKTANEMEETREMNRKEIDPVTKYLNGKAKEIFEKFSHEDYSSSMNERYFLTQNEECSSTEDETVGEFNKFDNESFSMEEIVSTSSMKSELQRFYQDGTFSDIDLTVGKETFPAHKLILSLRSLKFKEILMNDLSKTSIKLTDLDSETLRYLLDFIYTNNVENMTWEKAQKLYLAAESYQVTPLKHACYMFMKKNINESNACNVLILADEQQDEECKQLNSFRIIVDA</sequence>
<feature type="domain" description="BTB" evidence="1">
    <location>
        <begin position="494"/>
        <end position="558"/>
    </location>
</feature>
<dbReference type="PROSITE" id="PS50097">
    <property type="entry name" value="BTB"/>
    <property type="match status" value="1"/>
</dbReference>
<evidence type="ECO:0000259" key="1">
    <source>
        <dbReference type="PROSITE" id="PS50097"/>
    </source>
</evidence>
<dbReference type="InterPro" id="IPR008974">
    <property type="entry name" value="TRAF-like"/>
</dbReference>
<dbReference type="SUPFAM" id="SSF54695">
    <property type="entry name" value="POZ domain"/>
    <property type="match status" value="1"/>
</dbReference>
<dbReference type="AlphaFoldDB" id="A0A4Y2JJL7"/>
<organism evidence="2 3">
    <name type="scientific">Araneus ventricosus</name>
    <name type="common">Orbweaver spider</name>
    <name type="synonym">Epeira ventricosa</name>
    <dbReference type="NCBI Taxonomy" id="182803"/>
    <lineage>
        <taxon>Eukaryota</taxon>
        <taxon>Metazoa</taxon>
        <taxon>Ecdysozoa</taxon>
        <taxon>Arthropoda</taxon>
        <taxon>Chelicerata</taxon>
        <taxon>Arachnida</taxon>
        <taxon>Araneae</taxon>
        <taxon>Araneomorphae</taxon>
        <taxon>Entelegynae</taxon>
        <taxon>Araneoidea</taxon>
        <taxon>Araneidae</taxon>
        <taxon>Araneus</taxon>
    </lineage>
</organism>